<proteinExistence type="inferred from homology"/>
<dbReference type="PANTHER" id="PTHR11461">
    <property type="entry name" value="SERINE PROTEASE INHIBITOR, SERPIN"/>
    <property type="match status" value="1"/>
</dbReference>
<dbReference type="Pfam" id="PF00079">
    <property type="entry name" value="Serpin"/>
    <property type="match status" value="1"/>
</dbReference>
<protein>
    <submittedName>
        <fullName evidence="5">Serine protease</fullName>
    </submittedName>
</protein>
<comment type="caution">
    <text evidence="5">The sequence shown here is derived from an EMBL/GenBank/DDBJ whole genome shotgun (WGS) entry which is preliminary data.</text>
</comment>
<dbReference type="InterPro" id="IPR023796">
    <property type="entry name" value="Serpin_dom"/>
</dbReference>
<dbReference type="GO" id="GO:0008233">
    <property type="term" value="F:peptidase activity"/>
    <property type="evidence" value="ECO:0007669"/>
    <property type="project" value="UniProtKB-KW"/>
</dbReference>
<evidence type="ECO:0000256" key="2">
    <source>
        <dbReference type="RuleBase" id="RU000411"/>
    </source>
</evidence>
<dbReference type="PANTHER" id="PTHR11461:SF209">
    <property type="entry name" value="SERPIN-Z8-RELATED"/>
    <property type="match status" value="1"/>
</dbReference>
<sequence length="371" mass="37204">MPVVAAAPGTTEAGGDFAVSPAGLWLASGTLAAGASGATAAELRSVVGAAGPQAPPLLAAVGAALRATDAVVSARGLWARVPLHRSFRDALPDVEFGPLVADSADRLDAWVARATDGMIPRSPVRPEPGTVALLADVLALTASWLAPFPPSATAPVPFTDAAGSVAGVPVMWRTAPAADAWRVPGRAATVVRLRCAPGPAGAGAEVRCVLGAPGATAAEVLPAGWAPPGGRSAVDADRVRVGLPRLELATTTDVLPQLAALGVRRVAGQDAELPGLSPEPLFVDRAAQRCVLTLAESGVRAAAATALSTRFGSAAPVRPPRVETVLFDRPFGVVVLDGSGTLPLFTAWQATSPRPPAAADARPGRADGQAG</sequence>
<keyword evidence="6" id="KW-1185">Reference proteome</keyword>
<evidence type="ECO:0000256" key="1">
    <source>
        <dbReference type="ARBA" id="ARBA00049586"/>
    </source>
</evidence>
<dbReference type="InterPro" id="IPR042185">
    <property type="entry name" value="Serpin_sf_2"/>
</dbReference>
<dbReference type="Gene3D" id="3.30.497.10">
    <property type="entry name" value="Antithrombin, subunit I, domain 2"/>
    <property type="match status" value="1"/>
</dbReference>
<dbReference type="Proteomes" id="UP000746503">
    <property type="component" value="Unassembled WGS sequence"/>
</dbReference>
<evidence type="ECO:0000259" key="4">
    <source>
        <dbReference type="SMART" id="SM00093"/>
    </source>
</evidence>
<keyword evidence="5" id="KW-0645">Protease</keyword>
<dbReference type="SUPFAM" id="SSF56574">
    <property type="entry name" value="Serpins"/>
    <property type="match status" value="1"/>
</dbReference>
<gene>
    <name evidence="5" type="ORF">HCJ92_19340</name>
</gene>
<feature type="compositionally biased region" description="Low complexity" evidence="3">
    <location>
        <begin position="357"/>
        <end position="371"/>
    </location>
</feature>
<feature type="domain" description="Serpin" evidence="4">
    <location>
        <begin position="3"/>
        <end position="353"/>
    </location>
</feature>
<dbReference type="Gene3D" id="2.30.39.10">
    <property type="entry name" value="Alpha-1-antitrypsin, domain 1"/>
    <property type="match status" value="1"/>
</dbReference>
<dbReference type="InterPro" id="IPR036186">
    <property type="entry name" value="Serpin_sf"/>
</dbReference>
<comment type="similarity">
    <text evidence="2">Belongs to the serpin family.</text>
</comment>
<keyword evidence="5" id="KW-0378">Hydrolase</keyword>
<organism evidence="5 6">
    <name type="scientific">Streptomyces spiramenti</name>
    <dbReference type="NCBI Taxonomy" id="2720606"/>
    <lineage>
        <taxon>Bacteria</taxon>
        <taxon>Bacillati</taxon>
        <taxon>Actinomycetota</taxon>
        <taxon>Actinomycetes</taxon>
        <taxon>Kitasatosporales</taxon>
        <taxon>Streptomycetaceae</taxon>
        <taxon>Streptomyces</taxon>
    </lineage>
</organism>
<dbReference type="SMART" id="SM00093">
    <property type="entry name" value="SERPIN"/>
    <property type="match status" value="1"/>
</dbReference>
<comment type="function">
    <text evidence="1">Probable serine protease inhibitor.</text>
</comment>
<accession>A0ABX1AVQ2</accession>
<dbReference type="InterPro" id="IPR000215">
    <property type="entry name" value="Serpin_fam"/>
</dbReference>
<evidence type="ECO:0000313" key="5">
    <source>
        <dbReference type="EMBL" id="NJP68390.1"/>
    </source>
</evidence>
<dbReference type="InterPro" id="IPR042178">
    <property type="entry name" value="Serpin_sf_1"/>
</dbReference>
<evidence type="ECO:0000313" key="6">
    <source>
        <dbReference type="Proteomes" id="UP000746503"/>
    </source>
</evidence>
<dbReference type="GO" id="GO:0006508">
    <property type="term" value="P:proteolysis"/>
    <property type="evidence" value="ECO:0007669"/>
    <property type="project" value="UniProtKB-KW"/>
</dbReference>
<name>A0ABX1AVQ2_9ACTN</name>
<feature type="region of interest" description="Disordered" evidence="3">
    <location>
        <begin position="352"/>
        <end position="371"/>
    </location>
</feature>
<evidence type="ECO:0000256" key="3">
    <source>
        <dbReference type="SAM" id="MobiDB-lite"/>
    </source>
</evidence>
<reference evidence="5 6" key="1">
    <citation type="submission" date="2020-03" db="EMBL/GenBank/DDBJ databases">
        <title>Draft genome of Streptomyces sp. ventii, isolated from the Axial Seamount in the Pacific Ocean, and resequencing of the two type strains Streptomyces lonarensis strain NCL 716 and Streptomyces bohaiensis strain 11A07.</title>
        <authorList>
            <person name="Loughran R.M."/>
            <person name="Pfannmuller K.M."/>
            <person name="Wasson B.J."/>
            <person name="Deadmond M.C."/>
            <person name="Paddock B.E."/>
            <person name="Koyack M.J."/>
            <person name="Gallegos D.A."/>
            <person name="Mitchell E.A."/>
            <person name="Ushijima B."/>
            <person name="Saw J.H."/>
            <person name="Mcphail K.L."/>
            <person name="Videau P."/>
        </authorList>
    </citation>
    <scope>NUCLEOTIDE SEQUENCE [LARGE SCALE GENOMIC DNA]</scope>
    <source>
        <strain evidence="6">5675061</strain>
    </source>
</reference>
<dbReference type="EMBL" id="JAAVJB010000207">
    <property type="protein sequence ID" value="NJP68390.1"/>
    <property type="molecule type" value="Genomic_DNA"/>
</dbReference>